<proteinExistence type="predicted"/>
<sequence>MDIKIGFSDTAREVVVSSNEDQEAIVKQVADALADDAGVLRLTDDKGRVVLARNNRIAYVEVGTTTSRPVGFLH</sequence>
<dbReference type="EMBL" id="JAEIOS010000012">
    <property type="protein sequence ID" value="MBI8989616.1"/>
    <property type="molecule type" value="Genomic_DNA"/>
</dbReference>
<name>A0A934M512_9CORY</name>
<gene>
    <name evidence="1" type="ORF">JDV75_07540</name>
</gene>
<protein>
    <submittedName>
        <fullName evidence="1">DUF3107 domain-containing protein</fullName>
    </submittedName>
</protein>
<accession>A0A934M512</accession>
<dbReference type="Proteomes" id="UP000645966">
    <property type="component" value="Unassembled WGS sequence"/>
</dbReference>
<evidence type="ECO:0000313" key="2">
    <source>
        <dbReference type="Proteomes" id="UP000645966"/>
    </source>
</evidence>
<dbReference type="RefSeq" id="WP_198738645.1">
    <property type="nucleotide sequence ID" value="NZ_JAEIOS010000012.1"/>
</dbReference>
<dbReference type="Pfam" id="PF11305">
    <property type="entry name" value="DUF3107"/>
    <property type="match status" value="1"/>
</dbReference>
<keyword evidence="2" id="KW-1185">Reference proteome</keyword>
<reference evidence="1" key="1">
    <citation type="submission" date="2020-12" db="EMBL/GenBank/DDBJ databases">
        <title>Genome public.</title>
        <authorList>
            <person name="Sun Q."/>
        </authorList>
    </citation>
    <scope>NUCLEOTIDE SEQUENCE</scope>
    <source>
        <strain evidence="1">CCM 8863</strain>
    </source>
</reference>
<dbReference type="AlphaFoldDB" id="A0A934M512"/>
<comment type="caution">
    <text evidence="1">The sequence shown here is derived from an EMBL/GenBank/DDBJ whole genome shotgun (WGS) entry which is preliminary data.</text>
</comment>
<organism evidence="1 2">
    <name type="scientific">Corynebacterium meridianum</name>
    <dbReference type="NCBI Taxonomy" id="2765363"/>
    <lineage>
        <taxon>Bacteria</taxon>
        <taxon>Bacillati</taxon>
        <taxon>Actinomycetota</taxon>
        <taxon>Actinomycetes</taxon>
        <taxon>Mycobacteriales</taxon>
        <taxon>Corynebacteriaceae</taxon>
        <taxon>Corynebacterium</taxon>
    </lineage>
</organism>
<evidence type="ECO:0000313" key="1">
    <source>
        <dbReference type="EMBL" id="MBI8989616.1"/>
    </source>
</evidence>
<dbReference type="InterPro" id="IPR021456">
    <property type="entry name" value="DUF3107"/>
</dbReference>